<keyword evidence="4" id="KW-0540">Nuclease</keyword>
<proteinExistence type="predicted"/>
<name>A0AAU7CDK0_9BACT</name>
<dbReference type="FunFam" id="3.30.420.10:FF:000045">
    <property type="entry name" value="3'-5' exonuclease DinG"/>
    <property type="match status" value="1"/>
</dbReference>
<comment type="function">
    <text evidence="1">DNA polymerase III is a complex, multichain enzyme responsible for most of the replicative synthesis in bacteria. The epsilon subunit contain the editing function and is a proofreading 3'-5' exonuclease.</text>
</comment>
<evidence type="ECO:0000256" key="1">
    <source>
        <dbReference type="ARBA" id="ARBA00025483"/>
    </source>
</evidence>
<dbReference type="EMBL" id="CP155447">
    <property type="protein sequence ID" value="XBH03329.1"/>
    <property type="molecule type" value="Genomic_DNA"/>
</dbReference>
<keyword evidence="4" id="KW-0378">Hydrolase</keyword>
<dbReference type="InterPro" id="IPR012337">
    <property type="entry name" value="RNaseH-like_sf"/>
</dbReference>
<comment type="subunit">
    <text evidence="2">DNA polymerase III contains a core (composed of alpha, epsilon and theta chains) that associates with a tau subunit. This core dimerizes to form the POLIII' complex. PolIII' associates with the gamma complex (composed of gamma, delta, delta', psi and chi chains) and with the beta chain to form the complete DNA polymerase III complex.</text>
</comment>
<dbReference type="SUPFAM" id="SSF53098">
    <property type="entry name" value="Ribonuclease H-like"/>
    <property type="match status" value="1"/>
</dbReference>
<dbReference type="RefSeq" id="WP_406696063.1">
    <property type="nucleotide sequence ID" value="NZ_CP155447.1"/>
</dbReference>
<feature type="domain" description="Exonuclease" evidence="3">
    <location>
        <begin position="9"/>
        <end position="179"/>
    </location>
</feature>
<dbReference type="Pfam" id="PF13280">
    <property type="entry name" value="WYL"/>
    <property type="match status" value="1"/>
</dbReference>
<reference evidence="4" key="1">
    <citation type="submission" date="2024-05" db="EMBL/GenBank/DDBJ databases">
        <title>Planctomycetes of the genus Singulisphaera possess chitinolytic capabilities.</title>
        <authorList>
            <person name="Ivanova A."/>
        </authorList>
    </citation>
    <scope>NUCLEOTIDE SEQUENCE</scope>
    <source>
        <strain evidence="4">Ch08T</strain>
    </source>
</reference>
<dbReference type="PANTHER" id="PTHR30231">
    <property type="entry name" value="DNA POLYMERASE III SUBUNIT EPSILON"/>
    <property type="match status" value="1"/>
</dbReference>
<dbReference type="PROSITE" id="PS52050">
    <property type="entry name" value="WYL"/>
    <property type="match status" value="1"/>
</dbReference>
<evidence type="ECO:0000256" key="2">
    <source>
        <dbReference type="ARBA" id="ARBA00026073"/>
    </source>
</evidence>
<dbReference type="GO" id="GO:0045004">
    <property type="term" value="P:DNA replication proofreading"/>
    <property type="evidence" value="ECO:0007669"/>
    <property type="project" value="TreeGrafter"/>
</dbReference>
<dbReference type="Gene3D" id="3.30.420.10">
    <property type="entry name" value="Ribonuclease H-like superfamily/Ribonuclease H"/>
    <property type="match status" value="1"/>
</dbReference>
<dbReference type="PANTHER" id="PTHR30231:SF41">
    <property type="entry name" value="DNA POLYMERASE III SUBUNIT EPSILON"/>
    <property type="match status" value="1"/>
</dbReference>
<organism evidence="4">
    <name type="scientific">Singulisphaera sp. Ch08</name>
    <dbReference type="NCBI Taxonomy" id="3120278"/>
    <lineage>
        <taxon>Bacteria</taxon>
        <taxon>Pseudomonadati</taxon>
        <taxon>Planctomycetota</taxon>
        <taxon>Planctomycetia</taxon>
        <taxon>Isosphaerales</taxon>
        <taxon>Isosphaeraceae</taxon>
        <taxon>Singulisphaera</taxon>
    </lineage>
</organism>
<dbReference type="InterPro" id="IPR013520">
    <property type="entry name" value="Ribonucl_H"/>
</dbReference>
<dbReference type="GO" id="GO:0008408">
    <property type="term" value="F:3'-5' exonuclease activity"/>
    <property type="evidence" value="ECO:0007669"/>
    <property type="project" value="TreeGrafter"/>
</dbReference>
<dbReference type="InterPro" id="IPR036397">
    <property type="entry name" value="RNaseH_sf"/>
</dbReference>
<dbReference type="InterPro" id="IPR006054">
    <property type="entry name" value="DnaQ"/>
</dbReference>
<dbReference type="GO" id="GO:0003887">
    <property type="term" value="F:DNA-directed DNA polymerase activity"/>
    <property type="evidence" value="ECO:0007669"/>
    <property type="project" value="InterPro"/>
</dbReference>
<dbReference type="AlphaFoldDB" id="A0AAU7CDK0"/>
<evidence type="ECO:0000313" key="4">
    <source>
        <dbReference type="EMBL" id="XBH03329.1"/>
    </source>
</evidence>
<dbReference type="SMART" id="SM00479">
    <property type="entry name" value="EXOIII"/>
    <property type="match status" value="1"/>
</dbReference>
<dbReference type="GO" id="GO:0003677">
    <property type="term" value="F:DNA binding"/>
    <property type="evidence" value="ECO:0007669"/>
    <property type="project" value="InterPro"/>
</dbReference>
<dbReference type="InterPro" id="IPR026881">
    <property type="entry name" value="WYL_dom"/>
</dbReference>
<dbReference type="CDD" id="cd06127">
    <property type="entry name" value="DEDDh"/>
    <property type="match status" value="1"/>
</dbReference>
<accession>A0AAU7CDK0</accession>
<dbReference type="NCBIfam" id="TIGR00573">
    <property type="entry name" value="dnaq"/>
    <property type="match status" value="1"/>
</dbReference>
<dbReference type="Pfam" id="PF00929">
    <property type="entry name" value="RNase_T"/>
    <property type="match status" value="1"/>
</dbReference>
<protein>
    <submittedName>
        <fullName evidence="4">Exonuclease domain-containing protein</fullName>
    </submittedName>
</protein>
<keyword evidence="4" id="KW-0269">Exonuclease</keyword>
<dbReference type="GO" id="GO:0005829">
    <property type="term" value="C:cytosol"/>
    <property type="evidence" value="ECO:0007669"/>
    <property type="project" value="TreeGrafter"/>
</dbReference>
<sequence>MKSENPTRQYVAFDLETTGLVAETDRVVEIGAVRFDASGHELGRFECLVHPERPMSPAAQAIHGISDADLVGALPARDVLPQFLEYLGDPRTTLLLAHNAAFDAGFLGRELALIGRDASEYAVVDTLALARRMIPEARDHRLDTLARLFSLDPDGPHRALADSLRVKGLWLALNGATTPAEWLVSYPIIDARGGMPAPNGWDLLNEAIAQGLVIRMEYAGGSRGPAPRDVTPRGFAHRGGVAYLVALCHLDTYEKSFRLDRVTRYQVVPPSEMTTAPTAPEA</sequence>
<gene>
    <name evidence="4" type="ORF">V5E97_34220</name>
</gene>
<evidence type="ECO:0000259" key="3">
    <source>
        <dbReference type="SMART" id="SM00479"/>
    </source>
</evidence>